<evidence type="ECO:0000313" key="3">
    <source>
        <dbReference type="Proteomes" id="UP000070700"/>
    </source>
</evidence>
<protein>
    <submittedName>
        <fullName evidence="2">Uncharacterized protein</fullName>
    </submittedName>
</protein>
<keyword evidence="1" id="KW-0812">Transmembrane</keyword>
<reference evidence="2 3" key="1">
    <citation type="submission" date="2015-10" db="EMBL/GenBank/DDBJ databases">
        <title>Full genome of DAOMC 229536 Phialocephala scopiformis, a fungal endophyte of spruce producing the potent anti-insectan compound rugulosin.</title>
        <authorList>
            <consortium name="DOE Joint Genome Institute"/>
            <person name="Walker A.K."/>
            <person name="Frasz S.L."/>
            <person name="Seifert K.A."/>
            <person name="Miller J.D."/>
            <person name="Mondo S.J."/>
            <person name="Labutti K."/>
            <person name="Lipzen A."/>
            <person name="Dockter R."/>
            <person name="Kennedy M."/>
            <person name="Grigoriev I.V."/>
            <person name="Spatafora J.W."/>
        </authorList>
    </citation>
    <scope>NUCLEOTIDE SEQUENCE [LARGE SCALE GENOMIC DNA]</scope>
    <source>
        <strain evidence="2 3">CBS 120377</strain>
    </source>
</reference>
<proteinExistence type="predicted"/>
<gene>
    <name evidence="2" type="ORF">LY89DRAFT_157763</name>
</gene>
<keyword evidence="1" id="KW-0472">Membrane</keyword>
<dbReference type="AlphaFoldDB" id="A0A194X0A2"/>
<dbReference type="KEGG" id="psco:LY89DRAFT_157763"/>
<feature type="transmembrane region" description="Helical" evidence="1">
    <location>
        <begin position="29"/>
        <end position="51"/>
    </location>
</feature>
<dbReference type="InParanoid" id="A0A194X0A2"/>
<name>A0A194X0A2_MOLSC</name>
<evidence type="ECO:0000256" key="1">
    <source>
        <dbReference type="SAM" id="Phobius"/>
    </source>
</evidence>
<accession>A0A194X0A2</accession>
<evidence type="ECO:0000313" key="2">
    <source>
        <dbReference type="EMBL" id="KUJ13384.1"/>
    </source>
</evidence>
<sequence length="237" mass="26152">MEMRKKALKASIALIKELSVIDRLGKLFYLWHATYCLVEAGICLLVSMVTAMESSRQEQTHLEGEDISILTRYLKTLPLLLEKILRRWVNITQHASAMGALSLSVSEKLHQWASGHIIESSGLDALKETFSQSSRFSPFSLNLPPAEEGRIETVGHELLPAPGYIPTGFSEIGVLPMGAQSFSPGSLVLDSELDNSFSMLPDIYGFDNGDSLMWNFAGMDYEEVFAGLLEGEQGSSF</sequence>
<keyword evidence="3" id="KW-1185">Reference proteome</keyword>
<dbReference type="GeneID" id="28815192"/>
<dbReference type="Proteomes" id="UP000070700">
    <property type="component" value="Unassembled WGS sequence"/>
</dbReference>
<keyword evidence="1" id="KW-1133">Transmembrane helix</keyword>
<dbReference type="OrthoDB" id="408373at2759"/>
<dbReference type="RefSeq" id="XP_018067739.1">
    <property type="nucleotide sequence ID" value="XM_018205466.1"/>
</dbReference>
<dbReference type="EMBL" id="KQ947422">
    <property type="protein sequence ID" value="KUJ13384.1"/>
    <property type="molecule type" value="Genomic_DNA"/>
</dbReference>
<organism evidence="2 3">
    <name type="scientific">Mollisia scopiformis</name>
    <name type="common">Conifer needle endophyte fungus</name>
    <name type="synonym">Phialocephala scopiformis</name>
    <dbReference type="NCBI Taxonomy" id="149040"/>
    <lineage>
        <taxon>Eukaryota</taxon>
        <taxon>Fungi</taxon>
        <taxon>Dikarya</taxon>
        <taxon>Ascomycota</taxon>
        <taxon>Pezizomycotina</taxon>
        <taxon>Leotiomycetes</taxon>
        <taxon>Helotiales</taxon>
        <taxon>Mollisiaceae</taxon>
        <taxon>Mollisia</taxon>
    </lineage>
</organism>